<proteinExistence type="predicted"/>
<name>A0ABR1C8K4_NECAM</name>
<evidence type="ECO:0000313" key="1">
    <source>
        <dbReference type="EMBL" id="KAK6734839.1"/>
    </source>
</evidence>
<keyword evidence="2" id="KW-1185">Reference proteome</keyword>
<dbReference type="Proteomes" id="UP001303046">
    <property type="component" value="Unassembled WGS sequence"/>
</dbReference>
<gene>
    <name evidence="1" type="primary">Necator_chrII.g5975</name>
    <name evidence="1" type="ORF">RB195_018182</name>
</gene>
<organism evidence="1 2">
    <name type="scientific">Necator americanus</name>
    <name type="common">Human hookworm</name>
    <dbReference type="NCBI Taxonomy" id="51031"/>
    <lineage>
        <taxon>Eukaryota</taxon>
        <taxon>Metazoa</taxon>
        <taxon>Ecdysozoa</taxon>
        <taxon>Nematoda</taxon>
        <taxon>Chromadorea</taxon>
        <taxon>Rhabditida</taxon>
        <taxon>Rhabditina</taxon>
        <taxon>Rhabditomorpha</taxon>
        <taxon>Strongyloidea</taxon>
        <taxon>Ancylostomatidae</taxon>
        <taxon>Bunostominae</taxon>
        <taxon>Necator</taxon>
    </lineage>
</organism>
<evidence type="ECO:0000313" key="2">
    <source>
        <dbReference type="Proteomes" id="UP001303046"/>
    </source>
</evidence>
<comment type="caution">
    <text evidence="1">The sequence shown here is derived from an EMBL/GenBank/DDBJ whole genome shotgun (WGS) entry which is preliminary data.</text>
</comment>
<sequence>MVCHNEELYSEVDMVYRRMTRGKDQHLAIFSPRFKSIRRKPFWSHYKEINYKGEIIVDYKEVIRWPCPNCLALTPRLEEATQT</sequence>
<dbReference type="EMBL" id="JAVFWL010000002">
    <property type="protein sequence ID" value="KAK6734839.1"/>
    <property type="molecule type" value="Genomic_DNA"/>
</dbReference>
<protein>
    <submittedName>
        <fullName evidence="1">Uncharacterized protein</fullName>
    </submittedName>
</protein>
<accession>A0ABR1C8K4</accession>
<reference evidence="1 2" key="1">
    <citation type="submission" date="2023-08" db="EMBL/GenBank/DDBJ databases">
        <title>A Necator americanus chromosomal reference genome.</title>
        <authorList>
            <person name="Ilik V."/>
            <person name="Petrzelkova K.J."/>
            <person name="Pardy F."/>
            <person name="Fuh T."/>
            <person name="Niatou-Singa F.S."/>
            <person name="Gouil Q."/>
            <person name="Baker L."/>
            <person name="Ritchie M.E."/>
            <person name="Jex A.R."/>
            <person name="Gazzola D."/>
            <person name="Li H."/>
            <person name="Toshio Fujiwara R."/>
            <person name="Zhan B."/>
            <person name="Aroian R.V."/>
            <person name="Pafco B."/>
            <person name="Schwarz E.M."/>
        </authorList>
    </citation>
    <scope>NUCLEOTIDE SEQUENCE [LARGE SCALE GENOMIC DNA]</scope>
    <source>
        <strain evidence="1 2">Aroian</strain>
        <tissue evidence="1">Whole animal</tissue>
    </source>
</reference>